<organism evidence="1 2">
    <name type="scientific">Microbacterium natoriense</name>
    <dbReference type="NCBI Taxonomy" id="284570"/>
    <lineage>
        <taxon>Bacteria</taxon>
        <taxon>Bacillati</taxon>
        <taxon>Actinomycetota</taxon>
        <taxon>Actinomycetes</taxon>
        <taxon>Micrococcales</taxon>
        <taxon>Microbacteriaceae</taxon>
        <taxon>Microbacterium</taxon>
    </lineage>
</organism>
<accession>A0AAW8F451</accession>
<proteinExistence type="predicted"/>
<sequence length="58" mass="6531">MRSAHLGYSLPARRVSRRALERGERRPFTLPSSRSVRPLALDALPKRGEAWGCLAPLF</sequence>
<dbReference type="Proteomes" id="UP001244427">
    <property type="component" value="Unassembled WGS sequence"/>
</dbReference>
<dbReference type="AlphaFoldDB" id="A0AAW8F451"/>
<protein>
    <submittedName>
        <fullName evidence="1">Uncharacterized protein</fullName>
    </submittedName>
</protein>
<keyword evidence="2" id="KW-1185">Reference proteome</keyword>
<gene>
    <name evidence="1" type="ORF">QFZ53_003518</name>
</gene>
<dbReference type="RefSeq" id="WP_307298603.1">
    <property type="nucleotide sequence ID" value="NZ_JAUSXV010000001.1"/>
</dbReference>
<evidence type="ECO:0000313" key="2">
    <source>
        <dbReference type="Proteomes" id="UP001244427"/>
    </source>
</evidence>
<reference evidence="1 2" key="1">
    <citation type="submission" date="2023-07" db="EMBL/GenBank/DDBJ databases">
        <title>Comparative genomics of wheat-associated soil bacteria to identify genetic determinants of phenazine resistance.</title>
        <authorList>
            <person name="Mouncey N."/>
        </authorList>
    </citation>
    <scope>NUCLEOTIDE SEQUENCE [LARGE SCALE GENOMIC DNA]</scope>
    <source>
        <strain evidence="1 2">W4I9-1</strain>
    </source>
</reference>
<comment type="caution">
    <text evidence="1">The sequence shown here is derived from an EMBL/GenBank/DDBJ whole genome shotgun (WGS) entry which is preliminary data.</text>
</comment>
<dbReference type="EMBL" id="JAUSXV010000001">
    <property type="protein sequence ID" value="MDQ0649322.1"/>
    <property type="molecule type" value="Genomic_DNA"/>
</dbReference>
<evidence type="ECO:0000313" key="1">
    <source>
        <dbReference type="EMBL" id="MDQ0649322.1"/>
    </source>
</evidence>
<name>A0AAW8F451_9MICO</name>